<accession>C3YY36</accession>
<dbReference type="InParanoid" id="C3YY36"/>
<evidence type="ECO:0000313" key="1">
    <source>
        <dbReference type="EMBL" id="EEN54995.1"/>
    </source>
</evidence>
<name>C3YY36_BRAFL</name>
<organism>
    <name type="scientific">Branchiostoma floridae</name>
    <name type="common">Florida lancelet</name>
    <name type="synonym">Amphioxus</name>
    <dbReference type="NCBI Taxonomy" id="7739"/>
    <lineage>
        <taxon>Eukaryota</taxon>
        <taxon>Metazoa</taxon>
        <taxon>Chordata</taxon>
        <taxon>Cephalochordata</taxon>
        <taxon>Leptocardii</taxon>
        <taxon>Amphioxiformes</taxon>
        <taxon>Branchiostomatidae</taxon>
        <taxon>Branchiostoma</taxon>
    </lineage>
</organism>
<reference evidence="1" key="1">
    <citation type="journal article" date="2008" name="Nature">
        <title>The amphioxus genome and the evolution of the chordate karyotype.</title>
        <authorList>
            <consortium name="US DOE Joint Genome Institute (JGI-PGF)"/>
            <person name="Putnam N.H."/>
            <person name="Butts T."/>
            <person name="Ferrier D.E.K."/>
            <person name="Furlong R.F."/>
            <person name="Hellsten U."/>
            <person name="Kawashima T."/>
            <person name="Robinson-Rechavi M."/>
            <person name="Shoguchi E."/>
            <person name="Terry A."/>
            <person name="Yu J.-K."/>
            <person name="Benito-Gutierrez E.L."/>
            <person name="Dubchak I."/>
            <person name="Garcia-Fernandez J."/>
            <person name="Gibson-Brown J.J."/>
            <person name="Grigoriev I.V."/>
            <person name="Horton A.C."/>
            <person name="de Jong P.J."/>
            <person name="Jurka J."/>
            <person name="Kapitonov V.V."/>
            <person name="Kohara Y."/>
            <person name="Kuroki Y."/>
            <person name="Lindquist E."/>
            <person name="Lucas S."/>
            <person name="Osoegawa K."/>
            <person name="Pennacchio L.A."/>
            <person name="Salamov A.A."/>
            <person name="Satou Y."/>
            <person name="Sauka-Spengler T."/>
            <person name="Schmutz J."/>
            <person name="Shin-I T."/>
            <person name="Toyoda A."/>
            <person name="Bronner-Fraser M."/>
            <person name="Fujiyama A."/>
            <person name="Holland L.Z."/>
            <person name="Holland P.W.H."/>
            <person name="Satoh N."/>
            <person name="Rokhsar D.S."/>
        </authorList>
    </citation>
    <scope>NUCLEOTIDE SEQUENCE [LARGE SCALE GENOMIC DNA]</scope>
    <source>
        <strain evidence="1">S238N-H82</strain>
        <tissue evidence="1">Testes</tissue>
    </source>
</reference>
<dbReference type="AlphaFoldDB" id="C3YY36"/>
<protein>
    <submittedName>
        <fullName evidence="1">Uncharacterized protein</fullName>
    </submittedName>
</protein>
<gene>
    <name evidence="1" type="ORF">BRAFLDRAFT_79917</name>
</gene>
<sequence>MRPIGVTCRLVTPGYLPPELWGPPQPDGLPPCVNYDVMLPEVTRISTDLTDTLADFGLSDVVNDIDELRDVAQRWTRAGTVINLVYNVTVGGSETLFAFISPDFDNLTANATLEGPVQSLQGVIESVPGEYPAATAEALPDLVQDFGDLLDSFNCSTSGTNCNLTRGEDPVVQLGLLSKSPPLSMTQRI</sequence>
<proteinExistence type="predicted"/>
<dbReference type="EMBL" id="GG666563">
    <property type="protein sequence ID" value="EEN54995.1"/>
    <property type="molecule type" value="Genomic_DNA"/>
</dbReference>